<organism evidence="4 5">
    <name type="scientific">Pythium insidiosum</name>
    <name type="common">Pythiosis disease agent</name>
    <dbReference type="NCBI Taxonomy" id="114742"/>
    <lineage>
        <taxon>Eukaryota</taxon>
        <taxon>Sar</taxon>
        <taxon>Stramenopiles</taxon>
        <taxon>Oomycota</taxon>
        <taxon>Peronosporomycetes</taxon>
        <taxon>Pythiales</taxon>
        <taxon>Pythiaceae</taxon>
        <taxon>Pythium</taxon>
    </lineage>
</organism>
<accession>A0AAD5MJV5</accession>
<reference evidence="4" key="1">
    <citation type="submission" date="2021-12" db="EMBL/GenBank/DDBJ databases">
        <title>Prjna785345.</title>
        <authorList>
            <person name="Rujirawat T."/>
            <person name="Krajaejun T."/>
        </authorList>
    </citation>
    <scope>NUCLEOTIDE SEQUENCE</scope>
    <source>
        <strain evidence="4">Pi057C3</strain>
    </source>
</reference>
<comment type="caution">
    <text evidence="4">The sequence shown here is derived from an EMBL/GenBank/DDBJ whole genome shotgun (WGS) entry which is preliminary data.</text>
</comment>
<feature type="region of interest" description="Disordered" evidence="2">
    <location>
        <begin position="1"/>
        <end position="111"/>
    </location>
</feature>
<name>A0AAD5MJV5_PYTIN</name>
<evidence type="ECO:0000259" key="3">
    <source>
        <dbReference type="PROSITE" id="PS50142"/>
    </source>
</evidence>
<feature type="compositionally biased region" description="Low complexity" evidence="2">
    <location>
        <begin position="28"/>
        <end position="59"/>
    </location>
</feature>
<dbReference type="Gene3D" id="1.10.1520.10">
    <property type="entry name" value="Ribonuclease III domain"/>
    <property type="match status" value="2"/>
</dbReference>
<sequence length="952" mass="105298">MSSGMSDHEGDDMMHASFLRPSGCDSGPEPSEPTSTSATTPATSTPAAPTAATAQPSQPEGEQECDDEDDDDEPPRDVPRVVSGHPFAPRPVPFASTASWAQQRQPPQAQAPPLMMDEHLRVSEKCTARKCLRVQWEAEMNPRCREKTTLNVEGKLYLFDGFYLLCHDEPPDVPQFEYTRGGVMCRMHFVKEDLPRTLLPPAAAAAADGANAGAGAQGPTTSPAACNALFLVQRYLFQQLLGIQMPHLFQTVFADPARATGDPSDICSDMHLVPRFIAVNDAPLLNKADLVAPHRIGFAVGKLLPIEIVLGCLEASSKYTAQYFLDHFPASSLIDCIVSARVNGVPGAFRVDHLVHASGDAADVKPARVVRLTHAGEGAREYDGARGRKRLKKWLELGPLVQISPRVDPHVEQLAPDECHLTGLRTDVFEMGSAMPMVLKYIRHYKLLATFERDMGLAFADKTLLRQAFTHGSYVDAGMQSVNTVEATISRVRLAHVFEHAGPVGGVDRKRRHNEMMGLDTDSSGAPPAATDPEVRRVTETHLTSDYRPEFHSKYLCPYERLEFLGDAVLSFLVATSAFLKVPSAREGQLHEIRKDVANNQTLGTIARAANFEQLMLTAYDLAKVPEAVTTKIAADCLEALLGAVFKDQGIEACRELFLELLARHDPSLRDLYLLTMPELVEKAARYVDRDREAYQAWPRAVETRLLHRRFTEATRVHIRSTPLWLECVTHPSFKAPQIAADEFIGSEPNYERIEFLGDAVLQLLSSVFLVDTFPHHQEDLLTQARSSLVKNTRLAGVARKTGYEPFLRLGNDVKAHGQLYTEDVLADVFEASLGAVFLENVRDLGKIRGILEATLFPRIKEAIERREWMNPRMVLLHHRGLWSSTGKDMTCAFEKIDPPGPTPDVTQQHCVALRVNGYVVARACGRTVHAAKDAACRRALMLYGVRMHPDS</sequence>
<dbReference type="GO" id="GO:0004525">
    <property type="term" value="F:ribonuclease III activity"/>
    <property type="evidence" value="ECO:0007669"/>
    <property type="project" value="InterPro"/>
</dbReference>
<dbReference type="Pfam" id="PF14622">
    <property type="entry name" value="Ribonucleas_3_3"/>
    <property type="match status" value="2"/>
</dbReference>
<dbReference type="GO" id="GO:0006396">
    <property type="term" value="P:RNA processing"/>
    <property type="evidence" value="ECO:0007669"/>
    <property type="project" value="InterPro"/>
</dbReference>
<evidence type="ECO:0000313" key="5">
    <source>
        <dbReference type="Proteomes" id="UP001209570"/>
    </source>
</evidence>
<dbReference type="AlphaFoldDB" id="A0AAD5MJV5"/>
<evidence type="ECO:0000256" key="2">
    <source>
        <dbReference type="SAM" id="MobiDB-lite"/>
    </source>
</evidence>
<feature type="compositionally biased region" description="Low complexity" evidence="2">
    <location>
        <begin position="101"/>
        <end position="111"/>
    </location>
</feature>
<gene>
    <name evidence="4" type="ORF">P43SY_002715</name>
</gene>
<protein>
    <recommendedName>
        <fullName evidence="3">RNase III domain-containing protein</fullName>
    </recommendedName>
</protein>
<feature type="compositionally biased region" description="Acidic residues" evidence="2">
    <location>
        <begin position="61"/>
        <end position="74"/>
    </location>
</feature>
<dbReference type="CDD" id="cd00593">
    <property type="entry name" value="RIBOc"/>
    <property type="match status" value="2"/>
</dbReference>
<feature type="compositionally biased region" description="Basic and acidic residues" evidence="2">
    <location>
        <begin position="1"/>
        <end position="14"/>
    </location>
</feature>
<dbReference type="EMBL" id="JAKCXM010000001">
    <property type="protein sequence ID" value="KAJ0410383.1"/>
    <property type="molecule type" value="Genomic_DNA"/>
</dbReference>
<dbReference type="PANTHER" id="PTHR14950:SF37">
    <property type="entry name" value="ENDORIBONUCLEASE DICER"/>
    <property type="match status" value="1"/>
</dbReference>
<dbReference type="SMART" id="SM00535">
    <property type="entry name" value="RIBOc"/>
    <property type="match status" value="2"/>
</dbReference>
<dbReference type="Proteomes" id="UP001209570">
    <property type="component" value="Unassembled WGS sequence"/>
</dbReference>
<keyword evidence="5" id="KW-1185">Reference proteome</keyword>
<proteinExistence type="predicted"/>
<evidence type="ECO:0000313" key="4">
    <source>
        <dbReference type="EMBL" id="KAJ0410383.1"/>
    </source>
</evidence>
<dbReference type="PROSITE" id="PS50142">
    <property type="entry name" value="RNASE_3_2"/>
    <property type="match status" value="2"/>
</dbReference>
<dbReference type="PANTHER" id="PTHR14950">
    <property type="entry name" value="DICER-RELATED"/>
    <property type="match status" value="1"/>
</dbReference>
<feature type="domain" description="RNase III" evidence="3">
    <location>
        <begin position="708"/>
        <end position="842"/>
    </location>
</feature>
<dbReference type="PROSITE" id="PS00517">
    <property type="entry name" value="RNASE_3_1"/>
    <property type="match status" value="1"/>
</dbReference>
<dbReference type="InterPro" id="IPR036389">
    <property type="entry name" value="RNase_III_sf"/>
</dbReference>
<keyword evidence="1" id="KW-0378">Hydrolase</keyword>
<feature type="domain" description="RNase III" evidence="3">
    <location>
        <begin position="448"/>
        <end position="650"/>
    </location>
</feature>
<dbReference type="SUPFAM" id="SSF69065">
    <property type="entry name" value="RNase III domain-like"/>
    <property type="match status" value="2"/>
</dbReference>
<dbReference type="InterPro" id="IPR000999">
    <property type="entry name" value="RNase_III_dom"/>
</dbReference>
<evidence type="ECO:0000256" key="1">
    <source>
        <dbReference type="ARBA" id="ARBA00022801"/>
    </source>
</evidence>